<sequence>AEVVDAALAQEEEDAWVAAQVAAGHPVDGLFPMDATWRARYDAWRRTR</sequence>
<gene>
    <name evidence="1" type="ORF">HGA02_10680</name>
</gene>
<dbReference type="Proteomes" id="UP000777774">
    <property type="component" value="Unassembled WGS sequence"/>
</dbReference>
<name>A0ABX1K349_9CELL</name>
<evidence type="ECO:0000313" key="1">
    <source>
        <dbReference type="EMBL" id="NKY39980.1"/>
    </source>
</evidence>
<protein>
    <submittedName>
        <fullName evidence="1">Uncharacterized protein</fullName>
    </submittedName>
</protein>
<keyword evidence="2" id="KW-1185">Reference proteome</keyword>
<reference evidence="1 2" key="1">
    <citation type="submission" date="2020-04" db="EMBL/GenBank/DDBJ databases">
        <title>MicrobeNet Type strains.</title>
        <authorList>
            <person name="Nicholson A.C."/>
        </authorList>
    </citation>
    <scope>NUCLEOTIDE SEQUENCE [LARGE SCALE GENOMIC DNA]</scope>
    <source>
        <strain evidence="1 2">ATCC BAA-787</strain>
    </source>
</reference>
<dbReference type="EMBL" id="JAAXOY010000245">
    <property type="protein sequence ID" value="NKY39980.1"/>
    <property type="molecule type" value="Genomic_DNA"/>
</dbReference>
<comment type="caution">
    <text evidence="1">The sequence shown here is derived from an EMBL/GenBank/DDBJ whole genome shotgun (WGS) entry which is preliminary data.</text>
</comment>
<organism evidence="1 2">
    <name type="scientific">Cellulomonas septica</name>
    <dbReference type="NCBI Taxonomy" id="285080"/>
    <lineage>
        <taxon>Bacteria</taxon>
        <taxon>Bacillati</taxon>
        <taxon>Actinomycetota</taxon>
        <taxon>Actinomycetes</taxon>
        <taxon>Micrococcales</taxon>
        <taxon>Cellulomonadaceae</taxon>
        <taxon>Cellulomonas</taxon>
    </lineage>
</organism>
<feature type="non-terminal residue" evidence="1">
    <location>
        <position position="1"/>
    </location>
</feature>
<accession>A0ABX1K349</accession>
<evidence type="ECO:0000313" key="2">
    <source>
        <dbReference type="Proteomes" id="UP000777774"/>
    </source>
</evidence>
<proteinExistence type="predicted"/>